<proteinExistence type="predicted"/>
<dbReference type="InterPro" id="IPR036770">
    <property type="entry name" value="Ankyrin_rpt-contain_sf"/>
</dbReference>
<protein>
    <submittedName>
        <fullName evidence="1">Uncharacterized protein</fullName>
    </submittedName>
</protein>
<reference evidence="1 2" key="1">
    <citation type="submission" date="2008-07" db="EMBL/GenBank/DDBJ databases">
        <authorList>
            <person name="El-Sayed N."/>
            <person name="Caler E."/>
            <person name="Inman J."/>
            <person name="Amedeo P."/>
            <person name="Hass B."/>
            <person name="Wortman J."/>
        </authorList>
    </citation>
    <scope>NUCLEOTIDE SEQUENCE [LARGE SCALE GENOMIC DNA]</scope>
    <source>
        <strain evidence="2">ATCC 50983 / TXsc</strain>
    </source>
</reference>
<dbReference type="InParanoid" id="C5KXS7"/>
<keyword evidence="2" id="KW-1185">Reference proteome</keyword>
<gene>
    <name evidence="1" type="ORF">Pmar_PMAR000844</name>
</gene>
<dbReference type="Proteomes" id="UP000007800">
    <property type="component" value="Unassembled WGS sequence"/>
</dbReference>
<dbReference type="Gene3D" id="1.25.40.20">
    <property type="entry name" value="Ankyrin repeat-containing domain"/>
    <property type="match status" value="1"/>
</dbReference>
<name>C5KXS7_PERM5</name>
<dbReference type="RefSeq" id="XP_002779006.1">
    <property type="nucleotide sequence ID" value="XM_002778960.1"/>
</dbReference>
<organism evidence="2">
    <name type="scientific">Perkinsus marinus (strain ATCC 50983 / TXsc)</name>
    <dbReference type="NCBI Taxonomy" id="423536"/>
    <lineage>
        <taxon>Eukaryota</taxon>
        <taxon>Sar</taxon>
        <taxon>Alveolata</taxon>
        <taxon>Perkinsozoa</taxon>
        <taxon>Perkinsea</taxon>
        <taxon>Perkinsida</taxon>
        <taxon>Perkinsidae</taxon>
        <taxon>Perkinsus</taxon>
    </lineage>
</organism>
<evidence type="ECO:0000313" key="1">
    <source>
        <dbReference type="EMBL" id="EER10801.1"/>
    </source>
</evidence>
<dbReference type="EMBL" id="GG677256">
    <property type="protein sequence ID" value="EER10801.1"/>
    <property type="molecule type" value="Genomic_DNA"/>
</dbReference>
<accession>C5KXS7</accession>
<evidence type="ECO:0000313" key="2">
    <source>
        <dbReference type="Proteomes" id="UP000007800"/>
    </source>
</evidence>
<dbReference type="GeneID" id="9039185"/>
<sequence length="127" mass="14150">MHLAVLYNRPRILQALLLHECDVTKQSRSAYRVGHEGEGGKVAVLRAGSTPMHYALGLGREELAIMAHAYDDDVCDQTAFSQIVDHLNPRKLRGPTCVRDRSSRAVEHLMSILNDRGQTAADSRRSE</sequence>
<dbReference type="AlphaFoldDB" id="C5KXS7"/>